<comment type="caution">
    <text evidence="1">The sequence shown here is derived from an EMBL/GenBank/DDBJ whole genome shotgun (WGS) entry which is preliminary data.</text>
</comment>
<dbReference type="AlphaFoldDB" id="A0AAV0MPA5"/>
<sequence>MASHKYDHTIPKQIDKHHHSHLSTASQLYHHCLPALLFSSSSTPHTHKTTTQPTSPLTLNSLLFPLHPQQRLNYISSPFPRSKRISLSPSPVTDPHICLHRNINKLILQLINITWLLINSKNNNQHNHHHCHNDNSNQ</sequence>
<dbReference type="EMBL" id="CAMGYJ010000007">
    <property type="protein sequence ID" value="CAI0447888.1"/>
    <property type="molecule type" value="Genomic_DNA"/>
</dbReference>
<protein>
    <submittedName>
        <fullName evidence="1">Uncharacterized protein</fullName>
    </submittedName>
</protein>
<accession>A0AAV0MPA5</accession>
<gene>
    <name evidence="1" type="ORF">LITE_LOCUS29581</name>
</gene>
<keyword evidence="2" id="KW-1185">Reference proteome</keyword>
<proteinExistence type="predicted"/>
<reference evidence="1" key="1">
    <citation type="submission" date="2022-08" db="EMBL/GenBank/DDBJ databases">
        <authorList>
            <person name="Gutierrez-Valencia J."/>
        </authorList>
    </citation>
    <scope>NUCLEOTIDE SEQUENCE</scope>
</reference>
<evidence type="ECO:0000313" key="2">
    <source>
        <dbReference type="Proteomes" id="UP001154282"/>
    </source>
</evidence>
<evidence type="ECO:0000313" key="1">
    <source>
        <dbReference type="EMBL" id="CAI0447888.1"/>
    </source>
</evidence>
<dbReference type="Proteomes" id="UP001154282">
    <property type="component" value="Unassembled WGS sequence"/>
</dbReference>
<name>A0AAV0MPA5_9ROSI</name>
<organism evidence="1 2">
    <name type="scientific">Linum tenue</name>
    <dbReference type="NCBI Taxonomy" id="586396"/>
    <lineage>
        <taxon>Eukaryota</taxon>
        <taxon>Viridiplantae</taxon>
        <taxon>Streptophyta</taxon>
        <taxon>Embryophyta</taxon>
        <taxon>Tracheophyta</taxon>
        <taxon>Spermatophyta</taxon>
        <taxon>Magnoliopsida</taxon>
        <taxon>eudicotyledons</taxon>
        <taxon>Gunneridae</taxon>
        <taxon>Pentapetalae</taxon>
        <taxon>rosids</taxon>
        <taxon>fabids</taxon>
        <taxon>Malpighiales</taxon>
        <taxon>Linaceae</taxon>
        <taxon>Linum</taxon>
    </lineage>
</organism>